<comment type="caution">
    <text evidence="1">The sequence shown here is derived from an EMBL/GenBank/DDBJ whole genome shotgun (WGS) entry which is preliminary data.</text>
</comment>
<accession>A0A816YDG3</accession>
<dbReference type="EMBL" id="CAJNRG010014347">
    <property type="protein sequence ID" value="CAF2155411.1"/>
    <property type="molecule type" value="Genomic_DNA"/>
</dbReference>
<sequence>MPTCDGKYFCFKLLIELEFNKVKIVLKVFGIEQIAKSVVMILRCTVPLAVSRIIFLSGKIELSTIELHCFVHTLHEHNEETLAVYLNAMSNIDL</sequence>
<dbReference type="AlphaFoldDB" id="A0A816YDG3"/>
<proteinExistence type="predicted"/>
<reference evidence="1" key="1">
    <citation type="submission" date="2021-02" db="EMBL/GenBank/DDBJ databases">
        <authorList>
            <person name="Nowell W R."/>
        </authorList>
    </citation>
    <scope>NUCLEOTIDE SEQUENCE</scope>
</reference>
<evidence type="ECO:0000313" key="1">
    <source>
        <dbReference type="EMBL" id="CAF2155411.1"/>
    </source>
</evidence>
<protein>
    <submittedName>
        <fullName evidence="1">Uncharacterized protein</fullName>
    </submittedName>
</protein>
<evidence type="ECO:0000313" key="2">
    <source>
        <dbReference type="Proteomes" id="UP000663887"/>
    </source>
</evidence>
<gene>
    <name evidence="1" type="ORF">XDN619_LOCUS29424</name>
</gene>
<organism evidence="1 2">
    <name type="scientific">Rotaria magnacalcarata</name>
    <dbReference type="NCBI Taxonomy" id="392030"/>
    <lineage>
        <taxon>Eukaryota</taxon>
        <taxon>Metazoa</taxon>
        <taxon>Spiralia</taxon>
        <taxon>Gnathifera</taxon>
        <taxon>Rotifera</taxon>
        <taxon>Eurotatoria</taxon>
        <taxon>Bdelloidea</taxon>
        <taxon>Philodinida</taxon>
        <taxon>Philodinidae</taxon>
        <taxon>Rotaria</taxon>
    </lineage>
</organism>
<name>A0A816YDG3_9BILA</name>
<dbReference type="Proteomes" id="UP000663887">
    <property type="component" value="Unassembled WGS sequence"/>
</dbReference>